<sequence>MPFHNEDPLTLNQLQTPASQVSRDAARGGAFPGPNVPSQQFTIKGGLQQLNSSESAQLQRVVNRLRRRREAESAPVSTSAERTIGQAFSLF</sequence>
<dbReference type="AlphaFoldDB" id="A0A0F9WFK6"/>
<evidence type="ECO:0000313" key="2">
    <source>
        <dbReference type="EMBL" id="KKN77063.1"/>
    </source>
</evidence>
<name>A0A0F9WFK6_9ZZZZ</name>
<feature type="compositionally biased region" description="Polar residues" evidence="1">
    <location>
        <begin position="10"/>
        <end position="22"/>
    </location>
</feature>
<protein>
    <submittedName>
        <fullName evidence="2">Uncharacterized protein</fullName>
    </submittedName>
</protein>
<reference evidence="2" key="1">
    <citation type="journal article" date="2015" name="Nature">
        <title>Complex archaea that bridge the gap between prokaryotes and eukaryotes.</title>
        <authorList>
            <person name="Spang A."/>
            <person name="Saw J.H."/>
            <person name="Jorgensen S.L."/>
            <person name="Zaremba-Niedzwiedzka K."/>
            <person name="Martijn J."/>
            <person name="Lind A.E."/>
            <person name="van Eijk R."/>
            <person name="Schleper C."/>
            <person name="Guy L."/>
            <person name="Ettema T.J."/>
        </authorList>
    </citation>
    <scope>NUCLEOTIDE SEQUENCE</scope>
</reference>
<dbReference type="EMBL" id="LAZR01000285">
    <property type="protein sequence ID" value="KKN77063.1"/>
    <property type="molecule type" value="Genomic_DNA"/>
</dbReference>
<gene>
    <name evidence="2" type="ORF">LCGC14_0364020</name>
</gene>
<organism evidence="2">
    <name type="scientific">marine sediment metagenome</name>
    <dbReference type="NCBI Taxonomy" id="412755"/>
    <lineage>
        <taxon>unclassified sequences</taxon>
        <taxon>metagenomes</taxon>
        <taxon>ecological metagenomes</taxon>
    </lineage>
</organism>
<comment type="caution">
    <text evidence="2">The sequence shown here is derived from an EMBL/GenBank/DDBJ whole genome shotgun (WGS) entry which is preliminary data.</text>
</comment>
<evidence type="ECO:0000256" key="1">
    <source>
        <dbReference type="SAM" id="MobiDB-lite"/>
    </source>
</evidence>
<accession>A0A0F9WFK6</accession>
<feature type="region of interest" description="Disordered" evidence="1">
    <location>
        <begin position="1"/>
        <end position="33"/>
    </location>
</feature>
<proteinExistence type="predicted"/>